<dbReference type="Proteomes" id="UP001208570">
    <property type="component" value="Unassembled WGS sequence"/>
</dbReference>
<evidence type="ECO:0000313" key="2">
    <source>
        <dbReference type="EMBL" id="KAK2160751.1"/>
    </source>
</evidence>
<proteinExistence type="predicted"/>
<reference evidence="2" key="1">
    <citation type="journal article" date="2023" name="Mol. Biol. Evol.">
        <title>Third-Generation Sequencing Reveals the Adaptive Role of the Epigenome in Three Deep-Sea Polychaetes.</title>
        <authorList>
            <person name="Perez M."/>
            <person name="Aroh O."/>
            <person name="Sun Y."/>
            <person name="Lan Y."/>
            <person name="Juniper S.K."/>
            <person name="Young C.R."/>
            <person name="Angers B."/>
            <person name="Qian P.Y."/>
        </authorList>
    </citation>
    <scope>NUCLEOTIDE SEQUENCE</scope>
    <source>
        <strain evidence="2">P08H-3</strain>
    </source>
</reference>
<comment type="caution">
    <text evidence="2">The sequence shown here is derived from an EMBL/GenBank/DDBJ whole genome shotgun (WGS) entry which is preliminary data.</text>
</comment>
<sequence length="99" mass="10640">MSKRSLPIPMKDPKYAGLSLSETFLDPVDPAEPQDLEPADPGADLGVEPDPGLHFEDALDDEDPAECGLDNSAEVTEVIILVDRRLLALVERCLLASLG</sequence>
<accession>A0AAD9NA89</accession>
<feature type="region of interest" description="Disordered" evidence="1">
    <location>
        <begin position="26"/>
        <end position="50"/>
    </location>
</feature>
<protein>
    <submittedName>
        <fullName evidence="2">Uncharacterized protein</fullName>
    </submittedName>
</protein>
<dbReference type="AlphaFoldDB" id="A0AAD9NA89"/>
<evidence type="ECO:0000256" key="1">
    <source>
        <dbReference type="SAM" id="MobiDB-lite"/>
    </source>
</evidence>
<gene>
    <name evidence="2" type="ORF">LSH36_127g07009</name>
</gene>
<organism evidence="2 3">
    <name type="scientific">Paralvinella palmiformis</name>
    <dbReference type="NCBI Taxonomy" id="53620"/>
    <lineage>
        <taxon>Eukaryota</taxon>
        <taxon>Metazoa</taxon>
        <taxon>Spiralia</taxon>
        <taxon>Lophotrochozoa</taxon>
        <taxon>Annelida</taxon>
        <taxon>Polychaeta</taxon>
        <taxon>Sedentaria</taxon>
        <taxon>Canalipalpata</taxon>
        <taxon>Terebellida</taxon>
        <taxon>Terebelliformia</taxon>
        <taxon>Alvinellidae</taxon>
        <taxon>Paralvinella</taxon>
    </lineage>
</organism>
<keyword evidence="3" id="KW-1185">Reference proteome</keyword>
<evidence type="ECO:0000313" key="3">
    <source>
        <dbReference type="Proteomes" id="UP001208570"/>
    </source>
</evidence>
<dbReference type="EMBL" id="JAODUP010000127">
    <property type="protein sequence ID" value="KAK2160751.1"/>
    <property type="molecule type" value="Genomic_DNA"/>
</dbReference>
<name>A0AAD9NA89_9ANNE</name>